<keyword evidence="2" id="KW-1185">Reference proteome</keyword>
<comment type="caution">
    <text evidence="1">The sequence shown here is derived from an EMBL/GenBank/DDBJ whole genome shotgun (WGS) entry which is preliminary data.</text>
</comment>
<name>A0ACB7XFW7_9ERIC</name>
<sequence length="149" mass="16160">MAIRDFSNPKSTAHVSSPSKWSLQFSSEKTWLNSALVAEAEAARMAATWGGVEEWSSVILEGDSQVVVNAITDLSCSPHSSITQLIKDVRSIFSSNLGWRASFSGRSSTRAAHEMAQWAFRLNFSGTLLCDQLPHSVQIAASSKISSLI</sequence>
<gene>
    <name evidence="1" type="ORF">Vadar_004458</name>
</gene>
<accession>A0ACB7XFW7</accession>
<dbReference type="EMBL" id="CM037160">
    <property type="protein sequence ID" value="KAH7839462.1"/>
    <property type="molecule type" value="Genomic_DNA"/>
</dbReference>
<evidence type="ECO:0000313" key="1">
    <source>
        <dbReference type="EMBL" id="KAH7839462.1"/>
    </source>
</evidence>
<organism evidence="1 2">
    <name type="scientific">Vaccinium darrowii</name>
    <dbReference type="NCBI Taxonomy" id="229202"/>
    <lineage>
        <taxon>Eukaryota</taxon>
        <taxon>Viridiplantae</taxon>
        <taxon>Streptophyta</taxon>
        <taxon>Embryophyta</taxon>
        <taxon>Tracheophyta</taxon>
        <taxon>Spermatophyta</taxon>
        <taxon>Magnoliopsida</taxon>
        <taxon>eudicotyledons</taxon>
        <taxon>Gunneridae</taxon>
        <taxon>Pentapetalae</taxon>
        <taxon>asterids</taxon>
        <taxon>Ericales</taxon>
        <taxon>Ericaceae</taxon>
        <taxon>Vaccinioideae</taxon>
        <taxon>Vaccinieae</taxon>
        <taxon>Vaccinium</taxon>
    </lineage>
</organism>
<dbReference type="Proteomes" id="UP000828048">
    <property type="component" value="Chromosome 10"/>
</dbReference>
<reference evidence="1 2" key="1">
    <citation type="journal article" date="2021" name="Hortic Res">
        <title>High-quality reference genome and annotation aids understanding of berry development for evergreen blueberry (Vaccinium darrowii).</title>
        <authorList>
            <person name="Yu J."/>
            <person name="Hulse-Kemp A.M."/>
            <person name="Babiker E."/>
            <person name="Staton M."/>
        </authorList>
    </citation>
    <scope>NUCLEOTIDE SEQUENCE [LARGE SCALE GENOMIC DNA]</scope>
    <source>
        <strain evidence="2">cv. NJ 8807/NJ 8810</strain>
        <tissue evidence="1">Young leaf</tissue>
    </source>
</reference>
<protein>
    <submittedName>
        <fullName evidence="1">Uncharacterized protein</fullName>
    </submittedName>
</protein>
<evidence type="ECO:0000313" key="2">
    <source>
        <dbReference type="Proteomes" id="UP000828048"/>
    </source>
</evidence>
<proteinExistence type="predicted"/>